<dbReference type="HOGENOM" id="CLU_978293_0_0_5"/>
<proteinExistence type="predicted"/>
<name>Q0FPU4_SALBH</name>
<feature type="non-terminal residue" evidence="1">
    <location>
        <position position="1"/>
    </location>
</feature>
<protein>
    <recommendedName>
        <fullName evidence="3">Peptidase C-terminal archaeal/bacterial domain-containing protein</fullName>
    </recommendedName>
</protein>
<sequence length="285" mass="30897">NTPAASQDMNIALYRDPTGPILAAGRETDTINYLASDGTYYLRVIWAQYPDGNHPDGATYTYSLDVDLPEEMPSDGNDTLETATPITGSGTTIHSGTGVDWYRIDTLSGEMSFSVTPTAGQNLNFTLHNADGTILRAGQDAAEATKALDYLAGTDDTYYLKVFWARYPDGAPNGVTIDYSLSLRPLVQLRCRDQGMMRVYFVPSSVAPRRSPDWPKITAITGESEVVVSAASVSPRSGVAYSTFAPAAQPGERRKLLSASSVMKNSTWAYCWAPICSPPEPRTIE</sequence>
<evidence type="ECO:0000313" key="2">
    <source>
        <dbReference type="Proteomes" id="UP000006230"/>
    </source>
</evidence>
<dbReference type="Proteomes" id="UP000006230">
    <property type="component" value="Unassembled WGS sequence"/>
</dbReference>
<accession>Q0FPU4</accession>
<dbReference type="EMBL" id="AATQ01000016">
    <property type="protein sequence ID" value="EAU46310.1"/>
    <property type="molecule type" value="Genomic_DNA"/>
</dbReference>
<dbReference type="Gene3D" id="2.60.120.380">
    <property type="match status" value="1"/>
</dbReference>
<evidence type="ECO:0000313" key="1">
    <source>
        <dbReference type="EMBL" id="EAU46310.1"/>
    </source>
</evidence>
<organism evidence="1 2">
    <name type="scientific">Salipiger bermudensis (strain DSM 26914 / JCM 13377 / KCTC 12554 / HTCC2601)</name>
    <name type="common">Pelagibaca bermudensis</name>
    <dbReference type="NCBI Taxonomy" id="314265"/>
    <lineage>
        <taxon>Bacteria</taxon>
        <taxon>Pseudomonadati</taxon>
        <taxon>Pseudomonadota</taxon>
        <taxon>Alphaproteobacteria</taxon>
        <taxon>Rhodobacterales</taxon>
        <taxon>Roseobacteraceae</taxon>
        <taxon>Salipiger</taxon>
    </lineage>
</organism>
<comment type="caution">
    <text evidence="1">The sequence shown here is derived from an EMBL/GenBank/DDBJ whole genome shotgun (WGS) entry which is preliminary data.</text>
</comment>
<reference evidence="1 2" key="1">
    <citation type="journal article" date="2010" name="J. Bacteriol.">
        <title>Genome sequences of Pelagibaca bermudensis HTCC2601T and Maritimibacter alkaliphilus HTCC2654T, the type strains of two marine Roseobacter genera.</title>
        <authorList>
            <person name="Thrash J.C."/>
            <person name="Cho J.C."/>
            <person name="Ferriera S."/>
            <person name="Johnson J."/>
            <person name="Vergin K.L."/>
            <person name="Giovannoni S.J."/>
        </authorList>
    </citation>
    <scope>NUCLEOTIDE SEQUENCE [LARGE SCALE GENOMIC DNA]</scope>
    <source>
        <strain evidence="2">DSM 26914 / JCM 13377 / KCTC 12554 / HTCC2601</strain>
    </source>
</reference>
<evidence type="ECO:0008006" key="3">
    <source>
        <dbReference type="Google" id="ProtNLM"/>
    </source>
</evidence>
<gene>
    <name evidence="1" type="ORF">R2601_25471</name>
</gene>
<dbReference type="AlphaFoldDB" id="Q0FPU4"/>
<keyword evidence="2" id="KW-1185">Reference proteome</keyword>